<dbReference type="eggNOG" id="ENOG502RIAS">
    <property type="taxonomic scope" value="Eukaryota"/>
</dbReference>
<dbReference type="Pfam" id="PF00385">
    <property type="entry name" value="Chromo"/>
    <property type="match status" value="1"/>
</dbReference>
<dbReference type="Proteomes" id="UP000001064">
    <property type="component" value="Unassembled WGS sequence"/>
</dbReference>
<feature type="non-terminal residue" evidence="2">
    <location>
        <position position="90"/>
    </location>
</feature>
<dbReference type="VEuPathDB" id="AmoebaDB:DICPUDRAFT_12699"/>
<dbReference type="KEGG" id="dpp:DICPUDRAFT_12699"/>
<dbReference type="SMART" id="SM00298">
    <property type="entry name" value="CHROMO"/>
    <property type="match status" value="1"/>
</dbReference>
<evidence type="ECO:0000313" key="2">
    <source>
        <dbReference type="EMBL" id="EGC32162.1"/>
    </source>
</evidence>
<sequence length="90" mass="10833">VVHVDDIKPYIEEDRVLFDNRRKRTHIPLGDEIESIIEKRNRRYGKGSRIEYRIRFKNASEDHDIWVPLHYLDEVAQLVKDFEKKLIDSG</sequence>
<dbReference type="CDD" id="cd00024">
    <property type="entry name" value="CD_CSD"/>
    <property type="match status" value="1"/>
</dbReference>
<dbReference type="PROSITE" id="PS50013">
    <property type="entry name" value="CHROMO_2"/>
    <property type="match status" value="1"/>
</dbReference>
<organism evidence="2 3">
    <name type="scientific">Dictyostelium purpureum</name>
    <name type="common">Slime mold</name>
    <dbReference type="NCBI Taxonomy" id="5786"/>
    <lineage>
        <taxon>Eukaryota</taxon>
        <taxon>Amoebozoa</taxon>
        <taxon>Evosea</taxon>
        <taxon>Eumycetozoa</taxon>
        <taxon>Dictyostelia</taxon>
        <taxon>Dictyosteliales</taxon>
        <taxon>Dictyosteliaceae</taxon>
        <taxon>Dictyostelium</taxon>
    </lineage>
</organism>
<dbReference type="RefSeq" id="XP_003291300.1">
    <property type="nucleotide sequence ID" value="XM_003291252.1"/>
</dbReference>
<name>F0ZV59_DICPU</name>
<feature type="non-terminal residue" evidence="2">
    <location>
        <position position="1"/>
    </location>
</feature>
<dbReference type="EMBL" id="GL871208">
    <property type="protein sequence ID" value="EGC32162.1"/>
    <property type="molecule type" value="Genomic_DNA"/>
</dbReference>
<dbReference type="InterPro" id="IPR016197">
    <property type="entry name" value="Chromo-like_dom_sf"/>
</dbReference>
<dbReference type="AlphaFoldDB" id="F0ZV59"/>
<keyword evidence="3" id="KW-1185">Reference proteome</keyword>
<dbReference type="Gene3D" id="2.40.50.40">
    <property type="match status" value="1"/>
</dbReference>
<feature type="domain" description="Chromo" evidence="1">
    <location>
        <begin position="31"/>
        <end position="90"/>
    </location>
</feature>
<evidence type="ECO:0000313" key="3">
    <source>
        <dbReference type="Proteomes" id="UP000001064"/>
    </source>
</evidence>
<dbReference type="InterPro" id="IPR000953">
    <property type="entry name" value="Chromo/chromo_shadow_dom"/>
</dbReference>
<proteinExistence type="predicted"/>
<dbReference type="SUPFAM" id="SSF54160">
    <property type="entry name" value="Chromo domain-like"/>
    <property type="match status" value="1"/>
</dbReference>
<evidence type="ECO:0000259" key="1">
    <source>
        <dbReference type="PROSITE" id="PS50013"/>
    </source>
</evidence>
<dbReference type="InParanoid" id="F0ZV59"/>
<accession>F0ZV59</accession>
<protein>
    <recommendedName>
        <fullName evidence="1">Chromo domain-containing protein</fullName>
    </recommendedName>
</protein>
<dbReference type="OMA" id="KNASEDH"/>
<dbReference type="InterPro" id="IPR023780">
    <property type="entry name" value="Chromo_domain"/>
</dbReference>
<dbReference type="GeneID" id="10507490"/>
<dbReference type="OrthoDB" id="2273864at2759"/>
<gene>
    <name evidence="2" type="ORF">DICPUDRAFT_12699</name>
</gene>
<reference evidence="3" key="1">
    <citation type="journal article" date="2011" name="Genome Biol.">
        <title>Comparative genomics of the social amoebae Dictyostelium discoideum and Dictyostelium purpureum.</title>
        <authorList>
            <consortium name="US DOE Joint Genome Institute (JGI-PGF)"/>
            <person name="Sucgang R."/>
            <person name="Kuo A."/>
            <person name="Tian X."/>
            <person name="Salerno W."/>
            <person name="Parikh A."/>
            <person name="Feasley C.L."/>
            <person name="Dalin E."/>
            <person name="Tu H."/>
            <person name="Huang E."/>
            <person name="Barry K."/>
            <person name="Lindquist E."/>
            <person name="Shapiro H."/>
            <person name="Bruce D."/>
            <person name="Schmutz J."/>
            <person name="Salamov A."/>
            <person name="Fey P."/>
            <person name="Gaudet P."/>
            <person name="Anjard C."/>
            <person name="Babu M.M."/>
            <person name="Basu S."/>
            <person name="Bushmanova Y."/>
            <person name="van der Wel H."/>
            <person name="Katoh-Kurasawa M."/>
            <person name="Dinh C."/>
            <person name="Coutinho P.M."/>
            <person name="Saito T."/>
            <person name="Elias M."/>
            <person name="Schaap P."/>
            <person name="Kay R.R."/>
            <person name="Henrissat B."/>
            <person name="Eichinger L."/>
            <person name="Rivero F."/>
            <person name="Putnam N.H."/>
            <person name="West C.M."/>
            <person name="Loomis W.F."/>
            <person name="Chisholm R.L."/>
            <person name="Shaulsky G."/>
            <person name="Strassmann J.E."/>
            <person name="Queller D.C."/>
            <person name="Kuspa A."/>
            <person name="Grigoriev I.V."/>
        </authorList>
    </citation>
    <scope>NUCLEOTIDE SEQUENCE [LARGE SCALE GENOMIC DNA]</scope>
    <source>
        <strain evidence="3">QSDP1</strain>
    </source>
</reference>